<dbReference type="Proteomes" id="UP001165083">
    <property type="component" value="Unassembled WGS sequence"/>
</dbReference>
<evidence type="ECO:0000256" key="7">
    <source>
        <dbReference type="ARBA" id="ARBA00022490"/>
    </source>
</evidence>
<keyword evidence="8" id="KW-0378">Hydrolase</keyword>
<evidence type="ECO:0000259" key="10">
    <source>
        <dbReference type="Pfam" id="PF00326"/>
    </source>
</evidence>
<evidence type="ECO:0000256" key="3">
    <source>
        <dbReference type="ARBA" id="ARBA00010040"/>
    </source>
</evidence>
<evidence type="ECO:0000256" key="4">
    <source>
        <dbReference type="ARBA" id="ARBA00011881"/>
    </source>
</evidence>
<dbReference type="SUPFAM" id="SSF53474">
    <property type="entry name" value="alpha/beta-Hydrolases"/>
    <property type="match status" value="1"/>
</dbReference>
<evidence type="ECO:0000313" key="12">
    <source>
        <dbReference type="EMBL" id="GMF33067.1"/>
    </source>
</evidence>
<feature type="domain" description="Peptidase S9 prolyl oligopeptidase catalytic" evidence="10">
    <location>
        <begin position="559"/>
        <end position="770"/>
    </location>
</feature>
<dbReference type="Gene3D" id="2.120.10.30">
    <property type="entry name" value="TolB, C-terminal domain"/>
    <property type="match status" value="1"/>
</dbReference>
<accession>A0A9W7CHA5</accession>
<organism evidence="12 13">
    <name type="scientific">Phytophthora lilii</name>
    <dbReference type="NCBI Taxonomy" id="2077276"/>
    <lineage>
        <taxon>Eukaryota</taxon>
        <taxon>Sar</taxon>
        <taxon>Stramenopiles</taxon>
        <taxon>Oomycota</taxon>
        <taxon>Peronosporomycetes</taxon>
        <taxon>Peronosporales</taxon>
        <taxon>Peronosporaceae</taxon>
        <taxon>Phytophthora</taxon>
    </lineage>
</organism>
<dbReference type="GO" id="GO:0006508">
    <property type="term" value="P:proteolysis"/>
    <property type="evidence" value="ECO:0007669"/>
    <property type="project" value="InterPro"/>
</dbReference>
<feature type="domain" description="Acylamino-acid-releasing enzyme N-terminal" evidence="11">
    <location>
        <begin position="6"/>
        <end position="453"/>
    </location>
</feature>
<comment type="subcellular location">
    <subcellularLocation>
        <location evidence="2">Cytoplasm</location>
    </subcellularLocation>
</comment>
<dbReference type="InterPro" id="IPR029058">
    <property type="entry name" value="AB_hydrolase_fold"/>
</dbReference>
<evidence type="ECO:0000256" key="9">
    <source>
        <dbReference type="SAM" id="MobiDB-lite"/>
    </source>
</evidence>
<keyword evidence="7" id="KW-0963">Cytoplasm</keyword>
<evidence type="ECO:0000256" key="1">
    <source>
        <dbReference type="ARBA" id="ARBA00000721"/>
    </source>
</evidence>
<dbReference type="InterPro" id="IPR011042">
    <property type="entry name" value="6-blade_b-propeller_TolB-like"/>
</dbReference>
<dbReference type="GO" id="GO:0004252">
    <property type="term" value="F:serine-type endopeptidase activity"/>
    <property type="evidence" value="ECO:0007669"/>
    <property type="project" value="TreeGrafter"/>
</dbReference>
<dbReference type="EMBL" id="BSXW01001038">
    <property type="protein sequence ID" value="GMF33067.1"/>
    <property type="molecule type" value="Genomic_DNA"/>
</dbReference>
<dbReference type="PANTHER" id="PTHR42776">
    <property type="entry name" value="SERINE PEPTIDASE S9 FAMILY MEMBER"/>
    <property type="match status" value="1"/>
</dbReference>
<sequence length="792" mass="86611">MTPAAAEHSRVSQLYAQVVDSSKALVAGFLAVDAAANAAAVQLVWSQTDLVNNATHKYQVTHHVGDLSQTQPRVLATGFPANWTADFTSVSPSAKRVVTLKLEKKEGDDVPEGVFCVFEDNKLVSSFKAPKTLHGVIYLGEREGGIAWSHDEKTIAYVAEKKVAESPAFWENVNSKKEKKDGDETQTQTLTQTPLPGAKFEYEEDWGEQYEGKKTASIFLATLATGKIEEVKGVPANLTCADVAFVPGDKGLVFAATETNNPKRLGIIYCYNRPIALYHVVVNKEDQSTNVVKKLELIPQDEESKEIGTMRNPRFSPDGKQLAFLATRDIATHGTCSFLCVADWATKQTSTVIPIKDEPDASALDVTKAFNGLFIGSLGERAWSPDGKFIYVVTQVGSRVVWKYVEVATKRLISPEYVEGSGVAVESVLDRKGDYFLVMVSSPTRPASVFLVHIDSSTGAYVNPPISIEDQKGATQYMKRWEVYSIPASVSDIPAAEKKLPETPAVLKDLLIPSVSSSSDFEATVMLPSSAPPPDGYPVILELHGGPHGNSPVMYRNMCDFWAALGFAIVTVNYRGSTGFGIKALESLIGKVGTQDVYDCHYALCYFLKESSRLGLSLDQSRVHCSGGSHGGFLVTHLIAQFPGFYKSMVTRNPVTNMSSVFYTSDIQDWGLACAGIQRFESIHTSQKLQNSKDELSVLTPEARLAILSKLWQHSPVSNDLSKVTTPSLFGLGGKDKRVPPNQGLEYRATISSYGVPTQLLWYPKDSHPLSFVEASSDFAVNWGLWLLKYNP</sequence>
<feature type="compositionally biased region" description="Low complexity" evidence="9">
    <location>
        <begin position="185"/>
        <end position="194"/>
    </location>
</feature>
<comment type="caution">
    <text evidence="12">The sequence shown here is derived from an EMBL/GenBank/DDBJ whole genome shotgun (WGS) entry which is preliminary data.</text>
</comment>
<evidence type="ECO:0000259" key="11">
    <source>
        <dbReference type="Pfam" id="PF19283"/>
    </source>
</evidence>
<dbReference type="InterPro" id="IPR045550">
    <property type="entry name" value="AARE_N"/>
</dbReference>
<dbReference type="Pfam" id="PF19283">
    <property type="entry name" value="APEH_N"/>
    <property type="match status" value="1"/>
</dbReference>
<evidence type="ECO:0000256" key="6">
    <source>
        <dbReference type="ARBA" id="ARBA00018421"/>
    </source>
</evidence>
<dbReference type="FunFam" id="3.40.50.1820:FF:000344">
    <property type="entry name" value="Acylamino-acid-releasing enzyme"/>
    <property type="match status" value="1"/>
</dbReference>
<evidence type="ECO:0000256" key="5">
    <source>
        <dbReference type="ARBA" id="ARBA00012917"/>
    </source>
</evidence>
<evidence type="ECO:0000256" key="8">
    <source>
        <dbReference type="ARBA" id="ARBA00022801"/>
    </source>
</evidence>
<proteinExistence type="inferred from homology"/>
<comment type="similarity">
    <text evidence="3">Belongs to the peptidase S9C family.</text>
</comment>
<dbReference type="SUPFAM" id="SSF82171">
    <property type="entry name" value="DPP6 N-terminal domain-like"/>
    <property type="match status" value="1"/>
</dbReference>
<comment type="catalytic activity">
    <reaction evidence="1">
        <text>Cleavage of an N-acetyl or N-formyl amino acid from the N-terminus of a polypeptide.</text>
        <dbReference type="EC" id="3.4.19.1"/>
    </reaction>
</comment>
<dbReference type="Pfam" id="PF00326">
    <property type="entry name" value="Peptidase_S9"/>
    <property type="match status" value="1"/>
</dbReference>
<evidence type="ECO:0000313" key="13">
    <source>
        <dbReference type="Proteomes" id="UP001165083"/>
    </source>
</evidence>
<feature type="region of interest" description="Disordered" evidence="9">
    <location>
        <begin position="173"/>
        <end position="194"/>
    </location>
</feature>
<evidence type="ECO:0000256" key="2">
    <source>
        <dbReference type="ARBA" id="ARBA00004496"/>
    </source>
</evidence>
<dbReference type="GO" id="GO:0008242">
    <property type="term" value="F:omega peptidase activity"/>
    <property type="evidence" value="ECO:0007669"/>
    <property type="project" value="UniProtKB-EC"/>
</dbReference>
<feature type="compositionally biased region" description="Basic and acidic residues" evidence="9">
    <location>
        <begin position="174"/>
        <end position="183"/>
    </location>
</feature>
<dbReference type="AlphaFoldDB" id="A0A9W7CHA5"/>
<dbReference type="GO" id="GO:0005737">
    <property type="term" value="C:cytoplasm"/>
    <property type="evidence" value="ECO:0007669"/>
    <property type="project" value="UniProtKB-SubCell"/>
</dbReference>
<name>A0A9W7CHA5_9STRA</name>
<keyword evidence="13" id="KW-1185">Reference proteome</keyword>
<protein>
    <recommendedName>
        <fullName evidence="6">Acylamino-acid-releasing enzyme</fullName>
        <ecNumber evidence="5">3.4.19.1</ecNumber>
    </recommendedName>
</protein>
<dbReference type="OrthoDB" id="416344at2759"/>
<gene>
    <name evidence="12" type="ORF">Plil01_001412000</name>
</gene>
<comment type="subunit">
    <text evidence="4">Homotetramer.</text>
</comment>
<dbReference type="InterPro" id="IPR001375">
    <property type="entry name" value="Peptidase_S9_cat"/>
</dbReference>
<dbReference type="EC" id="3.4.19.1" evidence="5"/>
<dbReference type="PANTHER" id="PTHR42776:SF4">
    <property type="entry name" value="ACYLAMINO-ACID-RELEASING ENZYME"/>
    <property type="match status" value="1"/>
</dbReference>
<reference evidence="12" key="1">
    <citation type="submission" date="2023-04" db="EMBL/GenBank/DDBJ databases">
        <title>Phytophthora lilii NBRC 32176.</title>
        <authorList>
            <person name="Ichikawa N."/>
            <person name="Sato H."/>
            <person name="Tonouchi N."/>
        </authorList>
    </citation>
    <scope>NUCLEOTIDE SEQUENCE</scope>
    <source>
        <strain evidence="12">NBRC 32176</strain>
    </source>
</reference>
<dbReference type="Gene3D" id="3.40.50.1820">
    <property type="entry name" value="alpha/beta hydrolase"/>
    <property type="match status" value="1"/>
</dbReference>